<evidence type="ECO:0000256" key="8">
    <source>
        <dbReference type="ARBA" id="ARBA00023180"/>
    </source>
</evidence>
<keyword evidence="7 9" id="KW-0472">Membrane</keyword>
<comment type="function">
    <text evidence="1">Plays an olfactory role that is not restricted to pheromone sensitivity.</text>
</comment>
<organism evidence="10">
    <name type="scientific">Culicoides sonorensis</name>
    <name type="common">Biting midge</name>
    <dbReference type="NCBI Taxonomy" id="179676"/>
    <lineage>
        <taxon>Eukaryota</taxon>
        <taxon>Metazoa</taxon>
        <taxon>Ecdysozoa</taxon>
        <taxon>Arthropoda</taxon>
        <taxon>Hexapoda</taxon>
        <taxon>Insecta</taxon>
        <taxon>Pterygota</taxon>
        <taxon>Neoptera</taxon>
        <taxon>Endopterygota</taxon>
        <taxon>Diptera</taxon>
        <taxon>Nematocera</taxon>
        <taxon>Chironomoidea</taxon>
        <taxon>Ceratopogonidae</taxon>
        <taxon>Ceratopogoninae</taxon>
        <taxon>Culicoides</taxon>
        <taxon>Monoculicoides</taxon>
    </lineage>
</organism>
<evidence type="ECO:0000256" key="2">
    <source>
        <dbReference type="ARBA" id="ARBA00004236"/>
    </source>
</evidence>
<dbReference type="GO" id="GO:0005044">
    <property type="term" value="F:scavenger receptor activity"/>
    <property type="evidence" value="ECO:0007669"/>
    <property type="project" value="TreeGrafter"/>
</dbReference>
<evidence type="ECO:0000256" key="9">
    <source>
        <dbReference type="SAM" id="Phobius"/>
    </source>
</evidence>
<keyword evidence="6 9" id="KW-1133">Transmembrane helix</keyword>
<dbReference type="InterPro" id="IPR002159">
    <property type="entry name" value="CD36_fam"/>
</dbReference>
<feature type="transmembrane region" description="Helical" evidence="9">
    <location>
        <begin position="527"/>
        <end position="548"/>
    </location>
</feature>
<dbReference type="PANTHER" id="PTHR11923">
    <property type="entry name" value="SCAVENGER RECEPTOR CLASS B TYPE-1 SR-B1"/>
    <property type="match status" value="1"/>
</dbReference>
<dbReference type="PANTHER" id="PTHR11923:SF104">
    <property type="entry name" value="FI07620P"/>
    <property type="match status" value="1"/>
</dbReference>
<evidence type="ECO:0000256" key="5">
    <source>
        <dbReference type="ARBA" id="ARBA00022692"/>
    </source>
</evidence>
<dbReference type="GO" id="GO:0005886">
    <property type="term" value="C:plasma membrane"/>
    <property type="evidence" value="ECO:0007669"/>
    <property type="project" value="UniProtKB-SubCell"/>
</dbReference>
<comment type="subcellular location">
    <subcellularLocation>
        <location evidence="2">Cell membrane</location>
    </subcellularLocation>
</comment>
<protein>
    <submittedName>
        <fullName evidence="10">CSON005114 protein</fullName>
    </submittedName>
</protein>
<evidence type="ECO:0000256" key="7">
    <source>
        <dbReference type="ARBA" id="ARBA00023136"/>
    </source>
</evidence>
<dbReference type="EMBL" id="UFQT01002056">
    <property type="protein sequence ID" value="SSX32551.1"/>
    <property type="molecule type" value="Genomic_DNA"/>
</dbReference>
<keyword evidence="8" id="KW-0325">Glycoprotein</keyword>
<feature type="transmembrane region" description="Helical" evidence="9">
    <location>
        <begin position="16"/>
        <end position="36"/>
    </location>
</feature>
<keyword evidence="4" id="KW-1003">Cell membrane</keyword>
<evidence type="ECO:0000256" key="1">
    <source>
        <dbReference type="ARBA" id="ARBA00003156"/>
    </source>
</evidence>
<name>A0A336MSL3_CULSO</name>
<dbReference type="VEuPathDB" id="VectorBase:CSON005114"/>
<keyword evidence="5 9" id="KW-0812">Transmembrane</keyword>
<dbReference type="OMA" id="AITYPHF"/>
<sequence>MTTIESIKVDRRKKRFLKFGFFGMICFIISYLTLYFDPLQMIADDMLSIREGTYAFKLFKTPPLDVFVSVYVFNITNGDRFLSGLDDKLDVEELGPYVYREVLTHRNLTFNDNDTLSYIPHREVIFMPDKSIGDPNDHIITALNIPMLGLSTLAHDLSFFAALAVSTLVKTTSSNPLLQLTVKDYLWGYDDPLISLASTVVPTIIPFKKLGLLDRMFDDGVNVVTINLPKRVKKLRELERIAEESRTAKLVQDEETTTVNSGLRNIFSILGDNEYNDGTPKTIHAEEPKEMFSPLIRDYSIDMWNGSPGLHHWGWTNNEDDAPTQNTGCNTLRGNYDGTLFPRNISKNEVFKYYRKCFCRTLPIEFTHEGMLDGVEAYWFKLADHAFESKYDDPETACFCKKKQCMKKGLGNITPCYWNIPVAVSLPHFYNADPSLLNGVNGLTPDEEKHGSIIALQPKLGIPMKVRSPIQINLVMGGTRFNSRIEKFQNTVLPLIWAEIRVDRLSDELIFLLQMLFIYMPPVQAGFAYLLGVIGLSLFAMAILTYVYTTPNDTDHLYTNNNTFSSCSGSLSIKRDIRYSAVRIFPLIGKEMEKYYDKDDDRLARRELVHY</sequence>
<accession>A0A336MSL3</accession>
<dbReference type="PRINTS" id="PR01609">
    <property type="entry name" value="CD36FAMILY"/>
</dbReference>
<evidence type="ECO:0000256" key="3">
    <source>
        <dbReference type="ARBA" id="ARBA00010532"/>
    </source>
</evidence>
<evidence type="ECO:0000256" key="4">
    <source>
        <dbReference type="ARBA" id="ARBA00022475"/>
    </source>
</evidence>
<dbReference type="GO" id="GO:0005737">
    <property type="term" value="C:cytoplasm"/>
    <property type="evidence" value="ECO:0007669"/>
    <property type="project" value="TreeGrafter"/>
</dbReference>
<evidence type="ECO:0000313" key="10">
    <source>
        <dbReference type="EMBL" id="SSX32551.1"/>
    </source>
</evidence>
<evidence type="ECO:0000256" key="6">
    <source>
        <dbReference type="ARBA" id="ARBA00022989"/>
    </source>
</evidence>
<dbReference type="Pfam" id="PF01130">
    <property type="entry name" value="CD36"/>
    <property type="match status" value="2"/>
</dbReference>
<comment type="similarity">
    <text evidence="3">Belongs to the CD36 family.</text>
</comment>
<dbReference type="AlphaFoldDB" id="A0A336MSL3"/>
<proteinExistence type="inferred from homology"/>
<reference evidence="10" key="1">
    <citation type="submission" date="2018-07" db="EMBL/GenBank/DDBJ databases">
        <authorList>
            <person name="Quirk P.G."/>
            <person name="Krulwich T.A."/>
        </authorList>
    </citation>
    <scope>NUCLEOTIDE SEQUENCE</scope>
</reference>
<gene>
    <name evidence="10" type="primary">CSON005114</name>
</gene>